<gene>
    <name evidence="3" type="ORF">RPIT_03095</name>
</gene>
<dbReference type="EMBL" id="CP019605">
    <property type="protein sequence ID" value="AQP43925.1"/>
    <property type="molecule type" value="Genomic_DNA"/>
</dbReference>
<evidence type="ECO:0000256" key="2">
    <source>
        <dbReference type="SAM" id="SignalP"/>
    </source>
</evidence>
<keyword evidence="4" id="KW-1185">Reference proteome</keyword>
<accession>A0A1Q2CCZ9</accession>
<feature type="signal peptide" evidence="2">
    <location>
        <begin position="1"/>
        <end position="26"/>
    </location>
</feature>
<dbReference type="STRING" id="1610493.RPIT_03095"/>
<organism evidence="3 4">
    <name type="scientific">Tessaracoccus flavus</name>
    <dbReference type="NCBI Taxonomy" id="1610493"/>
    <lineage>
        <taxon>Bacteria</taxon>
        <taxon>Bacillati</taxon>
        <taxon>Actinomycetota</taxon>
        <taxon>Actinomycetes</taxon>
        <taxon>Propionibacteriales</taxon>
        <taxon>Propionibacteriaceae</taxon>
        <taxon>Tessaracoccus</taxon>
    </lineage>
</organism>
<dbReference type="AlphaFoldDB" id="A0A1Q2CCZ9"/>
<dbReference type="OrthoDB" id="3721370at2"/>
<feature type="compositionally biased region" description="Pro residues" evidence="1">
    <location>
        <begin position="568"/>
        <end position="592"/>
    </location>
</feature>
<dbReference type="Proteomes" id="UP000188324">
    <property type="component" value="Chromosome"/>
</dbReference>
<dbReference type="KEGG" id="tfl:RPIT_03095"/>
<evidence type="ECO:0000256" key="1">
    <source>
        <dbReference type="SAM" id="MobiDB-lite"/>
    </source>
</evidence>
<keyword evidence="2" id="KW-0732">Signal</keyword>
<evidence type="ECO:0000313" key="3">
    <source>
        <dbReference type="EMBL" id="AQP43925.1"/>
    </source>
</evidence>
<proteinExistence type="predicted"/>
<reference evidence="3 4" key="1">
    <citation type="journal article" date="2016" name="Int. J. Syst. Evol. Microbiol.">
        <title>Tessaracoccus flavus sp. nov., isolated from the drainage system of a lindane-producing factory.</title>
        <authorList>
            <person name="Kumari R."/>
            <person name="Singh P."/>
            <person name="Schumann P."/>
            <person name="Lal R."/>
        </authorList>
    </citation>
    <scope>NUCLEOTIDE SEQUENCE [LARGE SCALE GENOMIC DNA]</scope>
    <source>
        <strain evidence="3 4">RP1T</strain>
    </source>
</reference>
<feature type="region of interest" description="Disordered" evidence="1">
    <location>
        <begin position="543"/>
        <end position="604"/>
    </location>
</feature>
<protein>
    <submittedName>
        <fullName evidence="3">Uncharacterized protein</fullName>
    </submittedName>
</protein>
<evidence type="ECO:0000313" key="4">
    <source>
        <dbReference type="Proteomes" id="UP000188324"/>
    </source>
</evidence>
<sequence>MRRLTVFVILIGLLMALLAGGQQAQARPQDGHLTGSGHWVDLPGTGRSWYGAQHLGPAVAYCADLMSAPPRTASAWVAAPLGAPISKQAGLAQGKLLPHGEGGADLNERERAELAWVLSRTGHSPSPDLGAAVEHFVRLRTVGDAAQERREAIRWQAVTQSHPGAQKEFDRITREATRYAGPYSAKLVWAKRPSLDDVHGTLMVEVRSHAGHSVKHLPLSAAGDGDLVVDSADPTTGPTGLALVHVTLEAPQIASTRGAVSVTVSGLPAVSPELHVPAEATVQRLLVAAPDTRLTATATTELTPQFRPKVTTRTRDIVAVSGEPAVDIISVEGGRPGAVFDGSTSLYGPFASLEALKAGSPEDAAVVGTASFTGRYDNQGNAEVASEALVFPAPGYYTWVESLSPAEFVTPPQPPQWPQLPETSLVIDPAVSTTLTPHRHAKPGVEVSDTIHLAGVPGRLVPDGSTLMVTASGRVAGPIEPLAGRDGALSCDGLDWSTAPTISAYRDEVVATDRLAGLAPARLESPGCYSAETTLAIQHPSRPPLVVEHPLGHPDQTILVTAPDPEPEPAPSAPATPTPTPTQPSRPTTPAPEPEKPGLPSTGR</sequence>
<feature type="chain" id="PRO_5014544419" evidence="2">
    <location>
        <begin position="27"/>
        <end position="604"/>
    </location>
</feature>
<name>A0A1Q2CCZ9_9ACTN</name>
<dbReference type="RefSeq" id="WP_077340529.1">
    <property type="nucleotide sequence ID" value="NZ_CP019605.1"/>
</dbReference>